<comment type="subcellular location">
    <subcellularLocation>
        <location evidence="3">Cytoplasm</location>
    </subcellularLocation>
</comment>
<evidence type="ECO:0000313" key="15">
    <source>
        <dbReference type="Proteomes" id="UP001152759"/>
    </source>
</evidence>
<comment type="subunit">
    <text evidence="6">Homodimer.</text>
</comment>
<protein>
    <recommendedName>
        <fullName evidence="8">Adenine phosphoribosyltransferase</fullName>
        <ecNumber evidence="7">2.4.2.7</ecNumber>
    </recommendedName>
</protein>
<evidence type="ECO:0000256" key="7">
    <source>
        <dbReference type="ARBA" id="ARBA00011893"/>
    </source>
</evidence>
<keyword evidence="10" id="KW-0328">Glycosyltransferase</keyword>
<dbReference type="OrthoDB" id="363185at2759"/>
<evidence type="ECO:0000256" key="3">
    <source>
        <dbReference type="ARBA" id="ARBA00004496"/>
    </source>
</evidence>
<dbReference type="GO" id="GO:0002055">
    <property type="term" value="F:adenine binding"/>
    <property type="evidence" value="ECO:0007669"/>
    <property type="project" value="TreeGrafter"/>
</dbReference>
<evidence type="ECO:0000313" key="14">
    <source>
        <dbReference type="EMBL" id="CAH0380881.1"/>
    </source>
</evidence>
<dbReference type="GO" id="GO:0006168">
    <property type="term" value="P:adenine salvage"/>
    <property type="evidence" value="ECO:0007669"/>
    <property type="project" value="InterPro"/>
</dbReference>
<comment type="function">
    <text evidence="2">Catalyzes a salvage reaction resulting in the formation of AMP, that is energically less costly than de novo synthesis.</text>
</comment>
<comment type="catalytic activity">
    <reaction evidence="1">
        <text>AMP + diphosphate = 5-phospho-alpha-D-ribose 1-diphosphate + adenine</text>
        <dbReference type="Rhea" id="RHEA:16609"/>
        <dbReference type="ChEBI" id="CHEBI:16708"/>
        <dbReference type="ChEBI" id="CHEBI:33019"/>
        <dbReference type="ChEBI" id="CHEBI:58017"/>
        <dbReference type="ChEBI" id="CHEBI:456215"/>
        <dbReference type="EC" id="2.4.2.7"/>
    </reaction>
</comment>
<dbReference type="InterPro" id="IPR005764">
    <property type="entry name" value="Ade_phspho_trans"/>
</dbReference>
<dbReference type="InterPro" id="IPR050054">
    <property type="entry name" value="UPRTase/APRTase"/>
</dbReference>
<dbReference type="FunFam" id="3.40.50.2020:FF:000021">
    <property type="entry name" value="Adenine phosphoribosyltransferase"/>
    <property type="match status" value="1"/>
</dbReference>
<dbReference type="EC" id="2.4.2.7" evidence="7"/>
<dbReference type="Proteomes" id="UP001152759">
    <property type="component" value="Chromosome 1"/>
</dbReference>
<keyword evidence="12" id="KW-0660">Purine salvage</keyword>
<evidence type="ECO:0000256" key="4">
    <source>
        <dbReference type="ARBA" id="ARBA00004659"/>
    </source>
</evidence>
<dbReference type="NCBIfam" id="NF002634">
    <property type="entry name" value="PRK02304.1-3"/>
    <property type="match status" value="1"/>
</dbReference>
<evidence type="ECO:0000256" key="5">
    <source>
        <dbReference type="ARBA" id="ARBA00008391"/>
    </source>
</evidence>
<name>A0A9P0EYA2_BEMTA</name>
<organism evidence="14 15">
    <name type="scientific">Bemisia tabaci</name>
    <name type="common">Sweetpotato whitefly</name>
    <name type="synonym">Aleurodes tabaci</name>
    <dbReference type="NCBI Taxonomy" id="7038"/>
    <lineage>
        <taxon>Eukaryota</taxon>
        <taxon>Metazoa</taxon>
        <taxon>Ecdysozoa</taxon>
        <taxon>Arthropoda</taxon>
        <taxon>Hexapoda</taxon>
        <taxon>Insecta</taxon>
        <taxon>Pterygota</taxon>
        <taxon>Neoptera</taxon>
        <taxon>Paraneoptera</taxon>
        <taxon>Hemiptera</taxon>
        <taxon>Sternorrhyncha</taxon>
        <taxon>Aleyrodoidea</taxon>
        <taxon>Aleyrodidae</taxon>
        <taxon>Aleyrodinae</taxon>
        <taxon>Bemisia</taxon>
    </lineage>
</organism>
<comment type="pathway">
    <text evidence="4">Purine metabolism; AMP biosynthesis via salvage pathway; AMP from adenine: step 1/1.</text>
</comment>
<dbReference type="PANTHER" id="PTHR32315">
    <property type="entry name" value="ADENINE PHOSPHORIBOSYLTRANSFERASE"/>
    <property type="match status" value="1"/>
</dbReference>
<dbReference type="PANTHER" id="PTHR32315:SF3">
    <property type="entry name" value="ADENINE PHOSPHORIBOSYLTRANSFERASE"/>
    <property type="match status" value="1"/>
</dbReference>
<dbReference type="EMBL" id="OU963862">
    <property type="protein sequence ID" value="CAH0380881.1"/>
    <property type="molecule type" value="Genomic_DNA"/>
</dbReference>
<comment type="similarity">
    <text evidence="5">Belongs to the purine/pyrimidine phosphoribosyltransferase family.</text>
</comment>
<dbReference type="InterPro" id="IPR000836">
    <property type="entry name" value="PRTase_dom"/>
</dbReference>
<dbReference type="NCBIfam" id="TIGR01090">
    <property type="entry name" value="apt"/>
    <property type="match status" value="1"/>
</dbReference>
<evidence type="ECO:0000259" key="13">
    <source>
        <dbReference type="Pfam" id="PF00156"/>
    </source>
</evidence>
<gene>
    <name evidence="14" type="ORF">BEMITA_LOCUS591</name>
</gene>
<dbReference type="NCBIfam" id="NF002636">
    <property type="entry name" value="PRK02304.1-5"/>
    <property type="match status" value="1"/>
</dbReference>
<dbReference type="HAMAP" id="MF_00004">
    <property type="entry name" value="Aden_phosphoribosyltr"/>
    <property type="match status" value="1"/>
</dbReference>
<dbReference type="GO" id="GO:0003999">
    <property type="term" value="F:adenine phosphoribosyltransferase activity"/>
    <property type="evidence" value="ECO:0007669"/>
    <property type="project" value="UniProtKB-EC"/>
</dbReference>
<evidence type="ECO:0000256" key="9">
    <source>
        <dbReference type="ARBA" id="ARBA00022490"/>
    </source>
</evidence>
<accession>A0A9P0EYA2</accession>
<dbReference type="GO" id="GO:0044209">
    <property type="term" value="P:AMP salvage"/>
    <property type="evidence" value="ECO:0007669"/>
    <property type="project" value="TreeGrafter"/>
</dbReference>
<dbReference type="KEGG" id="btab:109034063"/>
<reference evidence="14" key="1">
    <citation type="submission" date="2021-12" db="EMBL/GenBank/DDBJ databases">
        <authorList>
            <person name="King R."/>
        </authorList>
    </citation>
    <scope>NUCLEOTIDE SEQUENCE</scope>
</reference>
<feature type="domain" description="Phosphoribosyltransferase" evidence="13">
    <location>
        <begin position="39"/>
        <end position="160"/>
    </location>
</feature>
<evidence type="ECO:0000256" key="2">
    <source>
        <dbReference type="ARBA" id="ARBA00003968"/>
    </source>
</evidence>
<evidence type="ECO:0000256" key="1">
    <source>
        <dbReference type="ARBA" id="ARBA00000868"/>
    </source>
</evidence>
<dbReference type="SUPFAM" id="SSF53271">
    <property type="entry name" value="PRTase-like"/>
    <property type="match status" value="1"/>
</dbReference>
<dbReference type="GO" id="GO:0005737">
    <property type="term" value="C:cytoplasm"/>
    <property type="evidence" value="ECO:0007669"/>
    <property type="project" value="UniProtKB-SubCell"/>
</dbReference>
<evidence type="ECO:0000256" key="6">
    <source>
        <dbReference type="ARBA" id="ARBA00011738"/>
    </source>
</evidence>
<dbReference type="InterPro" id="IPR029057">
    <property type="entry name" value="PRTase-like"/>
</dbReference>
<evidence type="ECO:0000256" key="10">
    <source>
        <dbReference type="ARBA" id="ARBA00022676"/>
    </source>
</evidence>
<evidence type="ECO:0000256" key="11">
    <source>
        <dbReference type="ARBA" id="ARBA00022679"/>
    </source>
</evidence>
<dbReference type="Gene3D" id="3.40.50.2020">
    <property type="match status" value="1"/>
</dbReference>
<dbReference type="CDD" id="cd06223">
    <property type="entry name" value="PRTases_typeI"/>
    <property type="match status" value="1"/>
</dbReference>
<proteinExistence type="inferred from homology"/>
<dbReference type="GO" id="GO:0006166">
    <property type="term" value="P:purine ribonucleoside salvage"/>
    <property type="evidence" value="ECO:0007669"/>
    <property type="project" value="UniProtKB-KW"/>
</dbReference>
<sequence>MDSSSREKKIEILKSLIQEYPDFPKQGILFRDLFSVFKNVEALQILQELIFDHTNSLSKSVDVVAALESRGFLIGPLIAIQLKVPFVPIRKPGKLPGNVQKVDFELEYGSDSFEVQIDSIKEGQGVLLVDDLLATGGSLEAASKLLTSKGAKVVENFVIMELCDLKGRSRLTSPVHSLVKY</sequence>
<keyword evidence="11" id="KW-0808">Transferase</keyword>
<evidence type="ECO:0000256" key="8">
    <source>
        <dbReference type="ARBA" id="ARBA00017366"/>
    </source>
</evidence>
<keyword evidence="15" id="KW-1185">Reference proteome</keyword>
<dbReference type="AlphaFoldDB" id="A0A9P0EYA2"/>
<dbReference type="Pfam" id="PF00156">
    <property type="entry name" value="Pribosyltran"/>
    <property type="match status" value="1"/>
</dbReference>
<keyword evidence="9" id="KW-0963">Cytoplasm</keyword>
<dbReference type="GO" id="GO:0016208">
    <property type="term" value="F:AMP binding"/>
    <property type="evidence" value="ECO:0007669"/>
    <property type="project" value="TreeGrafter"/>
</dbReference>
<evidence type="ECO:0000256" key="12">
    <source>
        <dbReference type="ARBA" id="ARBA00022726"/>
    </source>
</evidence>